<dbReference type="Proteomes" id="UP000694843">
    <property type="component" value="Unplaced"/>
</dbReference>
<dbReference type="AlphaFoldDB" id="A0A8B7NEK8"/>
<feature type="transmembrane region" description="Helical" evidence="1">
    <location>
        <begin position="6"/>
        <end position="23"/>
    </location>
</feature>
<protein>
    <submittedName>
        <fullName evidence="3">Uncharacterized protein LOC108669242</fullName>
    </submittedName>
</protein>
<dbReference type="OrthoDB" id="2019940at2759"/>
<evidence type="ECO:0000256" key="1">
    <source>
        <dbReference type="SAM" id="Phobius"/>
    </source>
</evidence>
<dbReference type="GeneID" id="108669242"/>
<keyword evidence="1" id="KW-0812">Transmembrane</keyword>
<keyword evidence="2" id="KW-1185">Reference proteome</keyword>
<sequence>MDSAKLLYVLVGVLVFSLTYEMYQEKFKFLTHPNQPTLQAISEISSLIKTREILENSVDSEISVGGIKTAREELQATPGLEFLRYHVEEFRNGSLNDVGREALYAERRARLERVCHEHRTQTSFGGVAAAPRAQLRWLNREQLVVCFSAKVGTTSWCHYLLKHALTNATLNRKNNLGRHMLAIKQLVPQHDLKRQDNLNM</sequence>
<keyword evidence="1" id="KW-1133">Transmembrane helix</keyword>
<evidence type="ECO:0000313" key="3">
    <source>
        <dbReference type="RefSeq" id="XP_018012035.2"/>
    </source>
</evidence>
<evidence type="ECO:0000313" key="2">
    <source>
        <dbReference type="Proteomes" id="UP000694843"/>
    </source>
</evidence>
<accession>A0A8B7NEK8</accession>
<name>A0A8B7NEK8_HYAAZ</name>
<gene>
    <name evidence="3" type="primary">LOC108669242</name>
</gene>
<reference evidence="3" key="1">
    <citation type="submission" date="2025-08" db="UniProtKB">
        <authorList>
            <consortium name="RefSeq"/>
        </authorList>
    </citation>
    <scope>IDENTIFICATION</scope>
    <source>
        <tissue evidence="3">Whole organism</tissue>
    </source>
</reference>
<proteinExistence type="predicted"/>
<organism evidence="2 3">
    <name type="scientific">Hyalella azteca</name>
    <name type="common">Amphipod</name>
    <dbReference type="NCBI Taxonomy" id="294128"/>
    <lineage>
        <taxon>Eukaryota</taxon>
        <taxon>Metazoa</taxon>
        <taxon>Ecdysozoa</taxon>
        <taxon>Arthropoda</taxon>
        <taxon>Crustacea</taxon>
        <taxon>Multicrustacea</taxon>
        <taxon>Malacostraca</taxon>
        <taxon>Eumalacostraca</taxon>
        <taxon>Peracarida</taxon>
        <taxon>Amphipoda</taxon>
        <taxon>Senticaudata</taxon>
        <taxon>Talitrida</taxon>
        <taxon>Talitroidea</taxon>
        <taxon>Hyalellidae</taxon>
        <taxon>Hyalella</taxon>
    </lineage>
</organism>
<dbReference type="RefSeq" id="XP_018012035.2">
    <property type="nucleotide sequence ID" value="XM_018156546.2"/>
</dbReference>
<keyword evidence="1" id="KW-0472">Membrane</keyword>
<dbReference type="KEGG" id="hazt:108669242"/>